<comment type="function">
    <text evidence="9">Enables the bacterium to metabolize sucrose as a sole carbon source.</text>
</comment>
<dbReference type="Gene3D" id="2.60.120.560">
    <property type="entry name" value="Exo-inulinase, domain 1"/>
    <property type="match status" value="1"/>
</dbReference>
<dbReference type="InterPro" id="IPR001362">
    <property type="entry name" value="Glyco_hydro_32"/>
</dbReference>
<keyword evidence="9" id="KW-0119">Carbohydrate metabolism</keyword>
<dbReference type="InterPro" id="IPR023296">
    <property type="entry name" value="Glyco_hydro_beta-prop_sf"/>
</dbReference>
<evidence type="ECO:0000256" key="4">
    <source>
        <dbReference type="ARBA" id="ARBA00019623"/>
    </source>
</evidence>
<dbReference type="GO" id="GO:0005737">
    <property type="term" value="C:cytoplasm"/>
    <property type="evidence" value="ECO:0007669"/>
    <property type="project" value="UniProtKB-SubCell"/>
</dbReference>
<proteinExistence type="inferred from homology"/>
<dbReference type="GO" id="GO:0004564">
    <property type="term" value="F:beta-fructofuranosidase activity"/>
    <property type="evidence" value="ECO:0007669"/>
    <property type="project" value="UniProtKB-EC"/>
</dbReference>
<dbReference type="GO" id="GO:0005985">
    <property type="term" value="P:sucrose metabolic process"/>
    <property type="evidence" value="ECO:0007669"/>
    <property type="project" value="UniProtKB-UniPathway"/>
</dbReference>
<keyword evidence="9" id="KW-0963">Cytoplasm</keyword>
<comment type="catalytic activity">
    <reaction evidence="8">
        <text>Hydrolysis of terminal non-reducing beta-D-fructofuranoside residues in beta-D-fructofuranosides.</text>
        <dbReference type="EC" id="3.2.1.26"/>
    </reaction>
</comment>
<gene>
    <name evidence="12" type="ORF">GGG87_03230</name>
    <name evidence="13" type="ORF">GGH11_03270</name>
</gene>
<dbReference type="InterPro" id="IPR051214">
    <property type="entry name" value="GH32_Enzymes"/>
</dbReference>
<evidence type="ECO:0000313" key="14">
    <source>
        <dbReference type="Proteomes" id="UP000435060"/>
    </source>
</evidence>
<dbReference type="EC" id="3.2.1.26" evidence="3 8"/>
<name>A0A6I4RHQ1_9STRE</name>
<accession>A0A6I4RHQ1</accession>
<feature type="domain" description="Glycosyl hydrolase family 32 N-terminal" evidence="10">
    <location>
        <begin position="10"/>
        <end position="308"/>
    </location>
</feature>
<dbReference type="InterPro" id="IPR018053">
    <property type="entry name" value="Glyco_hydro_32_AS"/>
</dbReference>
<evidence type="ECO:0000256" key="1">
    <source>
        <dbReference type="ARBA" id="ARBA00004914"/>
    </source>
</evidence>
<evidence type="ECO:0000256" key="7">
    <source>
        <dbReference type="ARBA" id="ARBA00033367"/>
    </source>
</evidence>
<dbReference type="NCBIfam" id="TIGR01322">
    <property type="entry name" value="scrB_fam"/>
    <property type="match status" value="1"/>
</dbReference>
<comment type="subcellular location">
    <subcellularLocation>
        <location evidence="9">Cytoplasm</location>
    </subcellularLocation>
</comment>
<dbReference type="EMBL" id="WLCG01000003">
    <property type="protein sequence ID" value="MTB64015.1"/>
    <property type="molecule type" value="Genomic_DNA"/>
</dbReference>
<dbReference type="AlphaFoldDB" id="A0A6I4RHQ1"/>
<dbReference type="PANTHER" id="PTHR43101">
    <property type="entry name" value="BETA-FRUCTOSIDASE"/>
    <property type="match status" value="1"/>
</dbReference>
<dbReference type="Pfam" id="PF08244">
    <property type="entry name" value="Glyco_hydro_32C"/>
    <property type="match status" value="1"/>
</dbReference>
<protein>
    <recommendedName>
        <fullName evidence="4 8">Sucrose-6-phosphate hydrolase</fullName>
        <ecNumber evidence="3 8">3.2.1.26</ecNumber>
    </recommendedName>
    <alternativeName>
        <fullName evidence="7 9">Invertase</fullName>
    </alternativeName>
</protein>
<evidence type="ECO:0000259" key="10">
    <source>
        <dbReference type="Pfam" id="PF00251"/>
    </source>
</evidence>
<dbReference type="SUPFAM" id="SSF49899">
    <property type="entry name" value="Concanavalin A-like lectins/glucanases"/>
    <property type="match status" value="1"/>
</dbReference>
<comment type="caution">
    <text evidence="13">The sequence shown here is derived from an EMBL/GenBank/DDBJ whole genome shotgun (WGS) entry which is preliminary data.</text>
</comment>
<dbReference type="SMART" id="SM00640">
    <property type="entry name" value="Glyco_32"/>
    <property type="match status" value="1"/>
</dbReference>
<dbReference type="Proteomes" id="UP000435423">
    <property type="component" value="Unassembled WGS sequence"/>
</dbReference>
<dbReference type="InterPro" id="IPR013189">
    <property type="entry name" value="Glyco_hydro_32_C"/>
</dbReference>
<evidence type="ECO:0000256" key="6">
    <source>
        <dbReference type="ARBA" id="ARBA00023295"/>
    </source>
</evidence>
<dbReference type="PROSITE" id="PS00609">
    <property type="entry name" value="GLYCOSYL_HYDROL_F32"/>
    <property type="match status" value="1"/>
</dbReference>
<dbReference type="CDD" id="cd18623">
    <property type="entry name" value="GH32_ScrB-like"/>
    <property type="match status" value="1"/>
</dbReference>
<organism evidence="13 15">
    <name type="scientific">Streptococcus zhangguiae</name>
    <dbReference type="NCBI Taxonomy" id="2664091"/>
    <lineage>
        <taxon>Bacteria</taxon>
        <taxon>Bacillati</taxon>
        <taxon>Bacillota</taxon>
        <taxon>Bacilli</taxon>
        <taxon>Lactobacillales</taxon>
        <taxon>Streptococcaceae</taxon>
        <taxon>Streptococcus</taxon>
    </lineage>
</organism>
<evidence type="ECO:0000256" key="5">
    <source>
        <dbReference type="ARBA" id="ARBA00022801"/>
    </source>
</evidence>
<keyword evidence="14" id="KW-1185">Reference proteome</keyword>
<comment type="similarity">
    <text evidence="2 8">Belongs to the glycosyl hydrolase 32 family.</text>
</comment>
<dbReference type="InterPro" id="IPR013320">
    <property type="entry name" value="ConA-like_dom_sf"/>
</dbReference>
<evidence type="ECO:0000256" key="3">
    <source>
        <dbReference type="ARBA" id="ARBA00012758"/>
    </source>
</evidence>
<evidence type="ECO:0000256" key="9">
    <source>
        <dbReference type="RuleBase" id="RU365015"/>
    </source>
</evidence>
<evidence type="ECO:0000256" key="8">
    <source>
        <dbReference type="RuleBase" id="RU362110"/>
    </source>
</evidence>
<dbReference type="EMBL" id="WUBJ01000003">
    <property type="protein sequence ID" value="MWV56003.1"/>
    <property type="molecule type" value="Genomic_DNA"/>
</dbReference>
<evidence type="ECO:0000313" key="13">
    <source>
        <dbReference type="EMBL" id="MWV56003.1"/>
    </source>
</evidence>
<evidence type="ECO:0000259" key="11">
    <source>
        <dbReference type="Pfam" id="PF08244"/>
    </source>
</evidence>
<feature type="domain" description="Glycosyl hydrolase family 32 C-terminal" evidence="11">
    <location>
        <begin position="389"/>
        <end position="430"/>
    </location>
</feature>
<reference evidence="12 14" key="2">
    <citation type="submission" date="2019-11" db="EMBL/GenBank/DDBJ databases">
        <title>Streptococcis sp. isolated from the respiratory tract of Marmot.</title>
        <authorList>
            <person name="Zhang G."/>
        </authorList>
    </citation>
    <scope>NUCLEOTIDE SEQUENCE [LARGE SCALE GENOMIC DNA]</scope>
    <source>
        <strain evidence="12">Zg-86</strain>
        <strain evidence="14">zg-86</strain>
    </source>
</reference>
<dbReference type="PANTHER" id="PTHR43101:SF1">
    <property type="entry name" value="BETA-FRUCTOSIDASE"/>
    <property type="match status" value="1"/>
</dbReference>
<comment type="pathway">
    <text evidence="1 9">Glycan biosynthesis; sucrose metabolism.</text>
</comment>
<keyword evidence="6 8" id="KW-0326">Glycosidase</keyword>
<sequence>MENQYRNVFHLEPGKGLLNDPNGLAFYQGKYYVFHQWNRFETNHSYKEWGLFTSRDLLEWTHEGSAILPDRREDSSGVYSGSAIIVNQELRVFYTGNSKEKGQRKSVQLQAISDNGKTFVKGHIATLTPSHFTEHHRDPYVWQAEGKFHMIVGAQDKKGRGCIAYYQSKDSESWQYQGIFFQSDDLDQMAECPNIADMGSSQILLVCPQKRDLEQDTDLSSYAGYYIGSVKNGEFFPHTDIQKMDEGFDFYSPQVFRDPRGRQLMWAWMSRMTQEEELTCPTQKDGYLHCLTMPRELKLVDQQLYQLPLEEYIHHRRLVETITSSEYEIVATSGMDILELTSEKSMDGLEVEIGHQTVWLSYDNQQLTLSRKSWVNGSVQEKTIFLENLRTMQLFIDQSALEIFINQGEKVMSLRYFNRDPKKIYHLKSSNDITIHCYKMEKEKHG</sequence>
<evidence type="ECO:0000256" key="2">
    <source>
        <dbReference type="ARBA" id="ARBA00009902"/>
    </source>
</evidence>
<dbReference type="Proteomes" id="UP000435060">
    <property type="component" value="Unassembled WGS sequence"/>
</dbReference>
<dbReference type="Gene3D" id="2.115.10.20">
    <property type="entry name" value="Glycosyl hydrolase domain, family 43"/>
    <property type="match status" value="1"/>
</dbReference>
<keyword evidence="5 8" id="KW-0378">Hydrolase</keyword>
<reference evidence="13 15" key="1">
    <citation type="submission" date="2019-10" db="EMBL/GenBank/DDBJ databases">
        <title>Streptococcis sp, isolated from the respiratory tract of Marmot.</title>
        <authorList>
            <person name="Zhang G."/>
        </authorList>
    </citation>
    <scope>NUCLEOTIDE SEQUENCE [LARGE SCALE GENOMIC DNA]</scope>
    <source>
        <strain evidence="13">Zg-70</strain>
        <strain evidence="15">zg-70</strain>
    </source>
</reference>
<dbReference type="UniPathway" id="UPA00238"/>
<dbReference type="InterPro" id="IPR013148">
    <property type="entry name" value="Glyco_hydro_32_N"/>
</dbReference>
<dbReference type="RefSeq" id="WP_154608017.1">
    <property type="nucleotide sequence ID" value="NZ_CP072115.1"/>
</dbReference>
<dbReference type="InterPro" id="IPR006232">
    <property type="entry name" value="Suc6P_hydrolase"/>
</dbReference>
<evidence type="ECO:0000313" key="15">
    <source>
        <dbReference type="Proteomes" id="UP000435423"/>
    </source>
</evidence>
<dbReference type="Pfam" id="PF00251">
    <property type="entry name" value="Glyco_hydro_32N"/>
    <property type="match status" value="1"/>
</dbReference>
<evidence type="ECO:0000313" key="12">
    <source>
        <dbReference type="EMBL" id="MTB64015.1"/>
    </source>
</evidence>
<dbReference type="SUPFAM" id="SSF75005">
    <property type="entry name" value="Arabinanase/levansucrase/invertase"/>
    <property type="match status" value="1"/>
</dbReference>